<dbReference type="SUPFAM" id="SSF51215">
    <property type="entry name" value="Regulatory protein AraC"/>
    <property type="match status" value="1"/>
</dbReference>
<dbReference type="Pfam" id="PF02311">
    <property type="entry name" value="AraC_binding"/>
    <property type="match status" value="1"/>
</dbReference>
<dbReference type="Pfam" id="PF12833">
    <property type="entry name" value="HTH_18"/>
    <property type="match status" value="1"/>
</dbReference>
<dbReference type="SUPFAM" id="SSF46689">
    <property type="entry name" value="Homeodomain-like"/>
    <property type="match status" value="1"/>
</dbReference>
<feature type="domain" description="HTH araC/xylS-type" evidence="4">
    <location>
        <begin position="188"/>
        <end position="272"/>
    </location>
</feature>
<evidence type="ECO:0000313" key="6">
    <source>
        <dbReference type="Proteomes" id="UP000622317"/>
    </source>
</evidence>
<dbReference type="RefSeq" id="WP_191617517.1">
    <property type="nucleotide sequence ID" value="NZ_JACYFG010000036.1"/>
</dbReference>
<dbReference type="InterPro" id="IPR050204">
    <property type="entry name" value="AraC_XylS_family_regulators"/>
</dbReference>
<organism evidence="5 6">
    <name type="scientific">Pelagicoccus enzymogenes</name>
    <dbReference type="NCBI Taxonomy" id="2773457"/>
    <lineage>
        <taxon>Bacteria</taxon>
        <taxon>Pseudomonadati</taxon>
        <taxon>Verrucomicrobiota</taxon>
        <taxon>Opitutia</taxon>
        <taxon>Puniceicoccales</taxon>
        <taxon>Pelagicoccaceae</taxon>
        <taxon>Pelagicoccus</taxon>
    </lineage>
</organism>
<dbReference type="GO" id="GO:0043565">
    <property type="term" value="F:sequence-specific DNA binding"/>
    <property type="evidence" value="ECO:0007669"/>
    <property type="project" value="InterPro"/>
</dbReference>
<accession>A0A927F9N8</accession>
<proteinExistence type="predicted"/>
<comment type="caution">
    <text evidence="5">The sequence shown here is derived from an EMBL/GenBank/DDBJ whole genome shotgun (WGS) entry which is preliminary data.</text>
</comment>
<dbReference type="EMBL" id="JACYFG010000036">
    <property type="protein sequence ID" value="MBD5780415.1"/>
    <property type="molecule type" value="Genomic_DNA"/>
</dbReference>
<dbReference type="InterPro" id="IPR009057">
    <property type="entry name" value="Homeodomain-like_sf"/>
</dbReference>
<dbReference type="Proteomes" id="UP000622317">
    <property type="component" value="Unassembled WGS sequence"/>
</dbReference>
<dbReference type="AlphaFoldDB" id="A0A927F9N8"/>
<keyword evidence="1" id="KW-0805">Transcription regulation</keyword>
<dbReference type="PANTHER" id="PTHR46796">
    <property type="entry name" value="HTH-TYPE TRANSCRIPTIONAL ACTIVATOR RHAS-RELATED"/>
    <property type="match status" value="1"/>
</dbReference>
<sequence>MKESLEIEEQLEGRAYWIEGTTRGDGSLHRHDELELNLVVGGAAEYLIDGERVSMRQGTLLWLFPSQNHALSGSSEDFQMWVYVFRPGLLDRACKTDEFRELRRAEPLRRVFTQLSLAAFESLRDLCERAGRAFSENADLFNASIRYLLLSAWQETLGRDSESLRSEALHPGVFKAALSLCRDPAIRSLSGLARQVGMSSEHLSRLFKQQMGQALSDYRSEQRFRKFKELYGAGGSMNMLEASLAAGFGSYTQFYRIHVKMTGKAPSEGRRGN</sequence>
<name>A0A927F9N8_9BACT</name>
<evidence type="ECO:0000259" key="4">
    <source>
        <dbReference type="PROSITE" id="PS01124"/>
    </source>
</evidence>
<protein>
    <submittedName>
        <fullName evidence="5">AraC family transcriptional regulator</fullName>
    </submittedName>
</protein>
<evidence type="ECO:0000313" key="5">
    <source>
        <dbReference type="EMBL" id="MBD5780415.1"/>
    </source>
</evidence>
<dbReference type="GO" id="GO:0003700">
    <property type="term" value="F:DNA-binding transcription factor activity"/>
    <property type="evidence" value="ECO:0007669"/>
    <property type="project" value="InterPro"/>
</dbReference>
<evidence type="ECO:0000256" key="3">
    <source>
        <dbReference type="ARBA" id="ARBA00023163"/>
    </source>
</evidence>
<dbReference type="SMART" id="SM00342">
    <property type="entry name" value="HTH_ARAC"/>
    <property type="match status" value="1"/>
</dbReference>
<keyword evidence="3" id="KW-0804">Transcription</keyword>
<evidence type="ECO:0000256" key="2">
    <source>
        <dbReference type="ARBA" id="ARBA00023125"/>
    </source>
</evidence>
<dbReference type="InterPro" id="IPR003313">
    <property type="entry name" value="AraC-bd"/>
</dbReference>
<dbReference type="InterPro" id="IPR018060">
    <property type="entry name" value="HTH_AraC"/>
</dbReference>
<dbReference type="InterPro" id="IPR037923">
    <property type="entry name" value="HTH-like"/>
</dbReference>
<gene>
    <name evidence="5" type="ORF">IEN85_13020</name>
</gene>
<dbReference type="InterPro" id="IPR014710">
    <property type="entry name" value="RmlC-like_jellyroll"/>
</dbReference>
<dbReference type="Gene3D" id="1.10.10.60">
    <property type="entry name" value="Homeodomain-like"/>
    <property type="match status" value="1"/>
</dbReference>
<evidence type="ECO:0000256" key="1">
    <source>
        <dbReference type="ARBA" id="ARBA00023015"/>
    </source>
</evidence>
<reference evidence="5" key="1">
    <citation type="submission" date="2020-09" db="EMBL/GenBank/DDBJ databases">
        <title>Pelagicoccus enzymogenes sp. nov. with an EPS production, isolated from marine sediment.</title>
        <authorList>
            <person name="Feng X."/>
        </authorList>
    </citation>
    <scope>NUCLEOTIDE SEQUENCE</scope>
    <source>
        <strain evidence="5">NFK12</strain>
    </source>
</reference>
<dbReference type="PROSITE" id="PS01124">
    <property type="entry name" value="HTH_ARAC_FAMILY_2"/>
    <property type="match status" value="1"/>
</dbReference>
<dbReference type="Gene3D" id="2.60.120.10">
    <property type="entry name" value="Jelly Rolls"/>
    <property type="match status" value="1"/>
</dbReference>
<keyword evidence="2" id="KW-0238">DNA-binding</keyword>
<keyword evidence="6" id="KW-1185">Reference proteome</keyword>